<proteinExistence type="predicted"/>
<dbReference type="EMBL" id="CCJX01000166">
    <property type="protein sequence ID" value="CDT68866.1"/>
    <property type="molecule type" value="Genomic_DNA"/>
</dbReference>
<accession>A0ABP1X0X8</accession>
<name>A0ABP1X0X8_9VIBR</name>
<evidence type="ECO:0000313" key="1">
    <source>
        <dbReference type="EMBL" id="CDT68866.1"/>
    </source>
</evidence>
<dbReference type="Proteomes" id="UP000049077">
    <property type="component" value="Unassembled WGS sequence"/>
</dbReference>
<protein>
    <submittedName>
        <fullName evidence="1">Uncharacterized protein</fullName>
    </submittedName>
</protein>
<comment type="caution">
    <text evidence="1">The sequence shown here is derived from an EMBL/GenBank/DDBJ whole genome shotgun (WGS) entry which is preliminary data.</text>
</comment>
<reference evidence="1 2" key="1">
    <citation type="submission" date="2014-06" db="EMBL/GenBank/DDBJ databases">
        <authorList>
            <person name="Le Roux F."/>
        </authorList>
    </citation>
    <scope>NUCLEOTIDE SEQUENCE [LARGE SCALE GENOMIC DNA]</scope>
    <source>
        <strain evidence="1 2">J5-4</strain>
    </source>
</reference>
<evidence type="ECO:0000313" key="2">
    <source>
        <dbReference type="Proteomes" id="UP000049077"/>
    </source>
</evidence>
<keyword evidence="2" id="KW-1185">Reference proteome</keyword>
<organism evidence="1 2">
    <name type="scientific">Vibrio crassostreae</name>
    <dbReference type="NCBI Taxonomy" id="246167"/>
    <lineage>
        <taxon>Bacteria</taxon>
        <taxon>Pseudomonadati</taxon>
        <taxon>Pseudomonadota</taxon>
        <taxon>Gammaproteobacteria</taxon>
        <taxon>Vibrionales</taxon>
        <taxon>Vibrionaceae</taxon>
        <taxon>Vibrio</taxon>
    </lineage>
</organism>
<sequence>MNWNCDLSFVYPDISLLDESCLGLELDLDCEDNVNKIRSVSAPDKIRTIEKLKGSIV</sequence>
<gene>
    <name evidence="1" type="ORF">VCR4J5_780268</name>
</gene>